<gene>
    <name evidence="4" type="primary">glnG_1</name>
    <name evidence="4" type="ORF">KOR42_18100</name>
</gene>
<dbReference type="Gene3D" id="3.40.50.2300">
    <property type="match status" value="1"/>
</dbReference>
<dbReference type="InterPro" id="IPR011006">
    <property type="entry name" value="CheY-like_superfamily"/>
</dbReference>
<evidence type="ECO:0000256" key="2">
    <source>
        <dbReference type="PROSITE-ProRule" id="PRU00169"/>
    </source>
</evidence>
<dbReference type="Gene3D" id="3.30.565.10">
    <property type="entry name" value="Histidine kinase-like ATPase, C-terminal domain"/>
    <property type="match status" value="1"/>
</dbReference>
<feature type="domain" description="Response regulatory" evidence="3">
    <location>
        <begin position="3"/>
        <end position="118"/>
    </location>
</feature>
<dbReference type="InterPro" id="IPR003594">
    <property type="entry name" value="HATPase_dom"/>
</dbReference>
<dbReference type="EMBL" id="SIHI01000001">
    <property type="protein sequence ID" value="TWT58436.1"/>
    <property type="molecule type" value="Genomic_DNA"/>
</dbReference>
<dbReference type="Proteomes" id="UP000317243">
    <property type="component" value="Unassembled WGS sequence"/>
</dbReference>
<comment type="caution">
    <text evidence="4">The sequence shown here is derived from an EMBL/GenBank/DDBJ whole genome shotgun (WGS) entry which is preliminary data.</text>
</comment>
<reference evidence="4 5" key="1">
    <citation type="submission" date="2019-02" db="EMBL/GenBank/DDBJ databases">
        <title>Deep-cultivation of Planctomycetes and their phenomic and genomic characterization uncovers novel biology.</title>
        <authorList>
            <person name="Wiegand S."/>
            <person name="Jogler M."/>
            <person name="Boedeker C."/>
            <person name="Pinto D."/>
            <person name="Vollmers J."/>
            <person name="Rivas-Marin E."/>
            <person name="Kohn T."/>
            <person name="Peeters S.H."/>
            <person name="Heuer A."/>
            <person name="Rast P."/>
            <person name="Oberbeckmann S."/>
            <person name="Bunk B."/>
            <person name="Jeske O."/>
            <person name="Meyerdierks A."/>
            <person name="Storesund J.E."/>
            <person name="Kallscheuer N."/>
            <person name="Luecker S."/>
            <person name="Lage O.M."/>
            <person name="Pohl T."/>
            <person name="Merkel B.J."/>
            <person name="Hornburger P."/>
            <person name="Mueller R.-W."/>
            <person name="Bruemmer F."/>
            <person name="Labrenz M."/>
            <person name="Spormann A.M."/>
            <person name="Op Den Camp H."/>
            <person name="Overmann J."/>
            <person name="Amann R."/>
            <person name="Jetten M.S.M."/>
            <person name="Mascher T."/>
            <person name="Medema M.H."/>
            <person name="Devos D.P."/>
            <person name="Kaster A.-K."/>
            <person name="Ovreas L."/>
            <person name="Rohde M."/>
            <person name="Galperin M.Y."/>
            <person name="Jogler C."/>
        </authorList>
    </citation>
    <scope>NUCLEOTIDE SEQUENCE [LARGE SCALE GENOMIC DNA]</scope>
    <source>
        <strain evidence="4 5">KOR42</strain>
    </source>
</reference>
<dbReference type="PROSITE" id="PS50110">
    <property type="entry name" value="RESPONSE_REGULATORY"/>
    <property type="match status" value="1"/>
</dbReference>
<evidence type="ECO:0000259" key="3">
    <source>
        <dbReference type="PROSITE" id="PS50110"/>
    </source>
</evidence>
<dbReference type="RefSeq" id="WP_146508829.1">
    <property type="nucleotide sequence ID" value="NZ_SIHI01000001.1"/>
</dbReference>
<dbReference type="AlphaFoldDB" id="A0A5C5X5Y9"/>
<name>A0A5C5X5Y9_9PLAN</name>
<dbReference type="OrthoDB" id="9770645at2"/>
<keyword evidence="5" id="KW-1185">Reference proteome</keyword>
<dbReference type="InterPro" id="IPR001789">
    <property type="entry name" value="Sig_transdc_resp-reg_receiver"/>
</dbReference>
<dbReference type="PANTHER" id="PTHR44591:SF3">
    <property type="entry name" value="RESPONSE REGULATORY DOMAIN-CONTAINING PROTEIN"/>
    <property type="match status" value="1"/>
</dbReference>
<dbReference type="GO" id="GO:0000160">
    <property type="term" value="P:phosphorelay signal transduction system"/>
    <property type="evidence" value="ECO:0007669"/>
    <property type="project" value="InterPro"/>
</dbReference>
<dbReference type="CDD" id="cd00156">
    <property type="entry name" value="REC"/>
    <property type="match status" value="1"/>
</dbReference>
<evidence type="ECO:0000256" key="1">
    <source>
        <dbReference type="ARBA" id="ARBA00022553"/>
    </source>
</evidence>
<proteinExistence type="predicted"/>
<organism evidence="4 5">
    <name type="scientific">Thalassoglobus neptunius</name>
    <dbReference type="NCBI Taxonomy" id="1938619"/>
    <lineage>
        <taxon>Bacteria</taxon>
        <taxon>Pseudomonadati</taxon>
        <taxon>Planctomycetota</taxon>
        <taxon>Planctomycetia</taxon>
        <taxon>Planctomycetales</taxon>
        <taxon>Planctomycetaceae</taxon>
        <taxon>Thalassoglobus</taxon>
    </lineage>
</organism>
<dbReference type="Pfam" id="PF00072">
    <property type="entry name" value="Response_reg"/>
    <property type="match status" value="1"/>
</dbReference>
<evidence type="ECO:0000313" key="5">
    <source>
        <dbReference type="Proteomes" id="UP000317243"/>
    </source>
</evidence>
<keyword evidence="1 2" id="KW-0597">Phosphoprotein</keyword>
<dbReference type="PANTHER" id="PTHR44591">
    <property type="entry name" value="STRESS RESPONSE REGULATOR PROTEIN 1"/>
    <property type="match status" value="1"/>
</dbReference>
<accession>A0A5C5X5Y9</accession>
<sequence length="309" mass="34731">MARILVVDDSLVDLRLASRLLEKIPDWEVTTARNGREGLEQVELEIPDLIVTDLKMPEMNGLELVEAIRNEYPLVPVVLMTAGGSETIAVTALEKGAASYVPKTELGSELIDTVERILASSNKRRKRRRLLNYLSSVSYVLDNDLDLISALVAEIRETVQERWIFDENESLRFASAVDEALTNAYFHGNLEVSSDLREEDPNAYHDLANTRRKQEPFRSRQIHVELNMSKEEVSITIVDQGSGFDPEALPDPTSPGYLERPSGRGVLLMRAFTDSIEFNPTGNAVTLRKKVNRQLNGDYIIDDTLETSE</sequence>
<protein>
    <submittedName>
        <fullName evidence="4">Nitrogen regulation protein NR(I)</fullName>
    </submittedName>
</protein>
<dbReference type="SUPFAM" id="SSF52172">
    <property type="entry name" value="CheY-like"/>
    <property type="match status" value="1"/>
</dbReference>
<dbReference type="InterPro" id="IPR050595">
    <property type="entry name" value="Bact_response_regulator"/>
</dbReference>
<dbReference type="Pfam" id="PF13581">
    <property type="entry name" value="HATPase_c_2"/>
    <property type="match status" value="1"/>
</dbReference>
<dbReference type="InterPro" id="IPR036890">
    <property type="entry name" value="HATPase_C_sf"/>
</dbReference>
<dbReference type="SMART" id="SM00448">
    <property type="entry name" value="REC"/>
    <property type="match status" value="1"/>
</dbReference>
<dbReference type="CDD" id="cd16936">
    <property type="entry name" value="HATPase_RsbW-like"/>
    <property type="match status" value="1"/>
</dbReference>
<evidence type="ECO:0000313" key="4">
    <source>
        <dbReference type="EMBL" id="TWT58436.1"/>
    </source>
</evidence>
<dbReference type="SUPFAM" id="SSF55874">
    <property type="entry name" value="ATPase domain of HSP90 chaperone/DNA topoisomerase II/histidine kinase"/>
    <property type="match status" value="1"/>
</dbReference>
<feature type="modified residue" description="4-aspartylphosphate" evidence="2">
    <location>
        <position position="53"/>
    </location>
</feature>